<dbReference type="Gene3D" id="3.30.110.90">
    <property type="entry name" value="Amidohydrolase"/>
    <property type="match status" value="1"/>
</dbReference>
<dbReference type="Gene3D" id="3.40.50.10910">
    <property type="entry name" value="Amidohydrolase"/>
    <property type="match status" value="1"/>
</dbReference>
<dbReference type="Proteomes" id="UP000264071">
    <property type="component" value="Unassembled WGS sequence"/>
</dbReference>
<sequence length="414" mass="44239">MSLTSRLLRVCGVAAVLPALAVAQPVPRAFTGATLIDGTGRTPVTNATLLVRDGRIVAAGPAARVTIPANAERVPLAGKVIIPGLINAHGHASSVANLRTYAAYGVTTVYSLGDESPDVFAARDAQRTTAPSHARVYVAGPVLNPSSPDDARAQVAAVADRKVDIVKIRVDDNLGTAPKMKPEIYRAVIDAAHARGLRVAVHLYYLDDAKDLLAAGADYIAHSVRDKAVDADFTRQLVQSKVCYSPTLMREVSTFVYESTPPFFKDSLFLAHANREWMATAQQPARQEATRTSASAQRYKAQLPLAMRNMKALHQAGVPIAMGTDTGPVGRFQGYFELMEIEMMVDAGLTPTQALQSATRDAARCLKLDADLGTLEAGKVADFVVLDASPLERISNIRKQHSVWIGGVRVGAGH</sequence>
<feature type="chain" id="PRO_5017825214" description="Amidohydrolase-related domain-containing protein" evidence="1">
    <location>
        <begin position="24"/>
        <end position="414"/>
    </location>
</feature>
<dbReference type="GO" id="GO:0016810">
    <property type="term" value="F:hydrolase activity, acting on carbon-nitrogen (but not peptide) bonds"/>
    <property type="evidence" value="ECO:0007669"/>
    <property type="project" value="InterPro"/>
</dbReference>
<keyword evidence="1" id="KW-0732">Signal</keyword>
<feature type="signal peptide" evidence="1">
    <location>
        <begin position="1"/>
        <end position="23"/>
    </location>
</feature>
<dbReference type="PANTHER" id="PTHR43135">
    <property type="entry name" value="ALPHA-D-RIBOSE 1-METHYLPHOSPHONATE 5-TRIPHOSPHATE DIPHOSPHATASE"/>
    <property type="match status" value="1"/>
</dbReference>
<name>A0A3D4V8Y9_9BACT</name>
<dbReference type="OMA" id="TVNDFHQ"/>
<dbReference type="EMBL" id="DPIY01000006">
    <property type="protein sequence ID" value="HCT56787.1"/>
    <property type="molecule type" value="Genomic_DNA"/>
</dbReference>
<dbReference type="InterPro" id="IPR006680">
    <property type="entry name" value="Amidohydro-rel"/>
</dbReference>
<proteinExistence type="predicted"/>
<dbReference type="Gene3D" id="1.20.58.520">
    <property type="entry name" value="Amidohydrolase"/>
    <property type="match status" value="1"/>
</dbReference>
<evidence type="ECO:0000313" key="3">
    <source>
        <dbReference type="EMBL" id="HCT56787.1"/>
    </source>
</evidence>
<feature type="domain" description="Amidohydrolase-related" evidence="2">
    <location>
        <begin position="80"/>
        <end position="409"/>
    </location>
</feature>
<dbReference type="PANTHER" id="PTHR43135:SF3">
    <property type="entry name" value="ALPHA-D-RIBOSE 1-METHYLPHOSPHONATE 5-TRIPHOSPHATE DIPHOSPHATASE"/>
    <property type="match status" value="1"/>
</dbReference>
<dbReference type="InterPro" id="IPR032466">
    <property type="entry name" value="Metal_Hydrolase"/>
</dbReference>
<protein>
    <recommendedName>
        <fullName evidence="2">Amidohydrolase-related domain-containing protein</fullName>
    </recommendedName>
</protein>
<gene>
    <name evidence="3" type="ORF">DGD08_06195</name>
</gene>
<dbReference type="InterPro" id="IPR011059">
    <property type="entry name" value="Metal-dep_hydrolase_composite"/>
</dbReference>
<dbReference type="SUPFAM" id="SSF51338">
    <property type="entry name" value="Composite domain of metallo-dependent hydrolases"/>
    <property type="match status" value="1"/>
</dbReference>
<organism evidence="3 4">
    <name type="scientific">Gemmatimonas aurantiaca</name>
    <dbReference type="NCBI Taxonomy" id="173480"/>
    <lineage>
        <taxon>Bacteria</taxon>
        <taxon>Pseudomonadati</taxon>
        <taxon>Gemmatimonadota</taxon>
        <taxon>Gemmatimonadia</taxon>
        <taxon>Gemmatimonadales</taxon>
        <taxon>Gemmatimonadaceae</taxon>
        <taxon>Gemmatimonas</taxon>
    </lineage>
</organism>
<reference evidence="3 4" key="1">
    <citation type="journal article" date="2018" name="Nat. Biotechnol.">
        <title>A standardized bacterial taxonomy based on genome phylogeny substantially revises the tree of life.</title>
        <authorList>
            <person name="Parks D.H."/>
            <person name="Chuvochina M."/>
            <person name="Waite D.W."/>
            <person name="Rinke C."/>
            <person name="Skarshewski A."/>
            <person name="Chaumeil P.A."/>
            <person name="Hugenholtz P."/>
        </authorList>
    </citation>
    <scope>NUCLEOTIDE SEQUENCE [LARGE SCALE GENOMIC DNA]</scope>
    <source>
        <strain evidence="3">UBA8844</strain>
    </source>
</reference>
<dbReference type="SUPFAM" id="SSF51556">
    <property type="entry name" value="Metallo-dependent hydrolases"/>
    <property type="match status" value="1"/>
</dbReference>
<comment type="caution">
    <text evidence="3">The sequence shown here is derived from an EMBL/GenBank/DDBJ whole genome shotgun (WGS) entry which is preliminary data.</text>
</comment>
<evidence type="ECO:0000256" key="1">
    <source>
        <dbReference type="SAM" id="SignalP"/>
    </source>
</evidence>
<dbReference type="Pfam" id="PF01979">
    <property type="entry name" value="Amidohydro_1"/>
    <property type="match status" value="1"/>
</dbReference>
<evidence type="ECO:0000313" key="4">
    <source>
        <dbReference type="Proteomes" id="UP000264071"/>
    </source>
</evidence>
<dbReference type="AlphaFoldDB" id="A0A3D4V8Y9"/>
<dbReference type="InterPro" id="IPR051781">
    <property type="entry name" value="Metallo-dep_Hydrolase"/>
</dbReference>
<dbReference type="Gene3D" id="2.30.40.10">
    <property type="entry name" value="Urease, subunit C, domain 1"/>
    <property type="match status" value="1"/>
</dbReference>
<accession>A0A3D4V8Y9</accession>
<evidence type="ECO:0000259" key="2">
    <source>
        <dbReference type="Pfam" id="PF01979"/>
    </source>
</evidence>